<evidence type="ECO:0000313" key="1">
    <source>
        <dbReference type="EMBL" id="EAR21566.1"/>
    </source>
</evidence>
<gene>
    <name evidence="1" type="ORF">NB231_02328</name>
</gene>
<evidence type="ECO:0000313" key="2">
    <source>
        <dbReference type="Proteomes" id="UP000003374"/>
    </source>
</evidence>
<keyword evidence="2" id="KW-1185">Reference proteome</keyword>
<protein>
    <submittedName>
        <fullName evidence="1">Uncharacterized protein</fullName>
    </submittedName>
</protein>
<sequence length="52" mass="6453">MVGRRQWAWHGLIWPLCGDVVHAWGALYQQIFMRFYQMFRCQDKIYYILIGW</sequence>
<organism evidence="1 2">
    <name type="scientific">Nitrococcus mobilis Nb-231</name>
    <dbReference type="NCBI Taxonomy" id="314278"/>
    <lineage>
        <taxon>Bacteria</taxon>
        <taxon>Pseudomonadati</taxon>
        <taxon>Pseudomonadota</taxon>
        <taxon>Gammaproteobacteria</taxon>
        <taxon>Chromatiales</taxon>
        <taxon>Ectothiorhodospiraceae</taxon>
        <taxon>Nitrococcus</taxon>
    </lineage>
</organism>
<comment type="caution">
    <text evidence="1">The sequence shown here is derived from an EMBL/GenBank/DDBJ whole genome shotgun (WGS) entry which is preliminary data.</text>
</comment>
<dbReference type="HOGENOM" id="CLU_3082305_0_0_6"/>
<name>A4BRJ5_9GAMM</name>
<reference evidence="1 2" key="1">
    <citation type="submission" date="2006-02" db="EMBL/GenBank/DDBJ databases">
        <authorList>
            <person name="Waterbury J."/>
            <person name="Ferriera S."/>
            <person name="Johnson J."/>
            <person name="Kravitz S."/>
            <person name="Halpern A."/>
            <person name="Remington K."/>
            <person name="Beeson K."/>
            <person name="Tran B."/>
            <person name="Rogers Y.-H."/>
            <person name="Friedman R."/>
            <person name="Venter J.C."/>
        </authorList>
    </citation>
    <scope>NUCLEOTIDE SEQUENCE [LARGE SCALE GENOMIC DNA]</scope>
    <source>
        <strain evidence="1 2">Nb-231</strain>
    </source>
</reference>
<proteinExistence type="predicted"/>
<dbReference type="AlphaFoldDB" id="A4BRJ5"/>
<accession>A4BRJ5</accession>
<dbReference type="Proteomes" id="UP000003374">
    <property type="component" value="Unassembled WGS sequence"/>
</dbReference>
<dbReference type="EMBL" id="AAOF01000007">
    <property type="protein sequence ID" value="EAR21566.1"/>
    <property type="molecule type" value="Genomic_DNA"/>
</dbReference>